<sequence>MSEQESVSPLRERLRAALPAAMKARDRVAAAALRSALAAVDNAEAVDPATLGAGAVKTSAVGLGVAEVRRRELAESDVERIVGTEIDERRTAAAEYERLGRTSRTAQLRAEADTLAAHLTR</sequence>
<evidence type="ECO:0000313" key="1">
    <source>
        <dbReference type="EMBL" id="RMI35589.1"/>
    </source>
</evidence>
<accession>A0A3M2LDH9</accession>
<gene>
    <name evidence="1" type="ORF">EBN03_04945</name>
</gene>
<protein>
    <recommendedName>
        <fullName evidence="3">GatB/YqeY</fullName>
    </recommendedName>
</protein>
<dbReference type="PANTHER" id="PTHR28055:SF1">
    <property type="entry name" value="ALTERED INHERITANCE OF MITOCHONDRIA PROTEIN 41, MITOCHONDRIAL"/>
    <property type="match status" value="1"/>
</dbReference>
<evidence type="ECO:0000313" key="2">
    <source>
        <dbReference type="Proteomes" id="UP000279275"/>
    </source>
</evidence>
<dbReference type="EMBL" id="RFFH01000001">
    <property type="protein sequence ID" value="RMI35589.1"/>
    <property type="molecule type" value="Genomic_DNA"/>
</dbReference>
<dbReference type="PANTHER" id="PTHR28055">
    <property type="entry name" value="ALTERED INHERITANCE OF MITOCHONDRIA PROTEIN 41, MITOCHONDRIAL"/>
    <property type="match status" value="1"/>
</dbReference>
<comment type="caution">
    <text evidence="1">The sequence shown here is derived from an EMBL/GenBank/DDBJ whole genome shotgun (WGS) entry which is preliminary data.</text>
</comment>
<proteinExistence type="predicted"/>
<organism evidence="1 2">
    <name type="scientific">Nocardia stercoris</name>
    <dbReference type="NCBI Taxonomy" id="2483361"/>
    <lineage>
        <taxon>Bacteria</taxon>
        <taxon>Bacillati</taxon>
        <taxon>Actinomycetota</taxon>
        <taxon>Actinomycetes</taxon>
        <taxon>Mycobacteriales</taxon>
        <taxon>Nocardiaceae</taxon>
        <taxon>Nocardia</taxon>
    </lineage>
</organism>
<dbReference type="Gene3D" id="1.10.1510.10">
    <property type="entry name" value="Uncharacterised protein YqeY/AIM41 PF09424, N-terminal domain"/>
    <property type="match status" value="1"/>
</dbReference>
<evidence type="ECO:0008006" key="3">
    <source>
        <dbReference type="Google" id="ProtNLM"/>
    </source>
</evidence>
<dbReference type="Proteomes" id="UP000279275">
    <property type="component" value="Unassembled WGS sequence"/>
</dbReference>
<dbReference type="InterPro" id="IPR042184">
    <property type="entry name" value="YqeY/Aim41_N"/>
</dbReference>
<keyword evidence="2" id="KW-1185">Reference proteome</keyword>
<reference evidence="1 2" key="1">
    <citation type="submission" date="2018-10" db="EMBL/GenBank/DDBJ databases">
        <title>Isolation from cow dung.</title>
        <authorList>
            <person name="Ling L."/>
        </authorList>
    </citation>
    <scope>NUCLEOTIDE SEQUENCE [LARGE SCALE GENOMIC DNA]</scope>
    <source>
        <strain evidence="1 2">NEAU-LL90</strain>
    </source>
</reference>
<dbReference type="AlphaFoldDB" id="A0A3M2LDH9"/>
<dbReference type="OrthoDB" id="3298383at2"/>
<name>A0A3M2LDH9_9NOCA</name>
<dbReference type="RefSeq" id="WP_122186565.1">
    <property type="nucleotide sequence ID" value="NZ_RFFH01000001.1"/>
</dbReference>
<dbReference type="InterPro" id="IPR019004">
    <property type="entry name" value="YqeY/Aim41"/>
</dbReference>